<dbReference type="EC" id="3.2.1.39" evidence="3"/>
<evidence type="ECO:0000256" key="9">
    <source>
        <dbReference type="ARBA" id="ARBA00023326"/>
    </source>
</evidence>
<evidence type="ECO:0000313" key="14">
    <source>
        <dbReference type="Proteomes" id="UP000696931"/>
    </source>
</evidence>
<dbReference type="InterPro" id="IPR035986">
    <property type="entry name" value="PKD_dom_sf"/>
</dbReference>
<keyword evidence="4 10" id="KW-0732">Signal</keyword>
<proteinExistence type="inferred from homology"/>
<keyword evidence="7" id="KW-0326">Glycosidase</keyword>
<dbReference type="PROSITE" id="PS50093">
    <property type="entry name" value="PKD"/>
    <property type="match status" value="1"/>
</dbReference>
<dbReference type="PANTHER" id="PTHR31983:SF0">
    <property type="entry name" value="GLUCAN ENDO-1,3-BETA-D-GLUCOSIDASE 2"/>
    <property type="match status" value="1"/>
</dbReference>
<keyword evidence="9" id="KW-0624">Polysaccharide degradation</keyword>
<evidence type="ECO:0000256" key="10">
    <source>
        <dbReference type="SAM" id="SignalP"/>
    </source>
</evidence>
<feature type="signal peptide" evidence="10">
    <location>
        <begin position="1"/>
        <end position="24"/>
    </location>
</feature>
<dbReference type="Gene3D" id="2.70.98.30">
    <property type="entry name" value="Golgi alpha-mannosidase II, domain 4"/>
    <property type="match status" value="1"/>
</dbReference>
<dbReference type="PROSITE" id="PS51175">
    <property type="entry name" value="CBM6"/>
    <property type="match status" value="1"/>
</dbReference>
<feature type="chain" id="PRO_5037091717" description="glucan endo-1,3-beta-D-glucosidase" evidence="10">
    <location>
        <begin position="25"/>
        <end position="1100"/>
    </location>
</feature>
<dbReference type="InterPro" id="IPR005084">
    <property type="entry name" value="CBM6"/>
</dbReference>
<organism evidence="13 14">
    <name type="scientific">Eiseniibacteriota bacterium</name>
    <dbReference type="NCBI Taxonomy" id="2212470"/>
    <lineage>
        <taxon>Bacteria</taxon>
        <taxon>Candidatus Eiseniibacteriota</taxon>
    </lineage>
</organism>
<comment type="catalytic activity">
    <reaction evidence="1">
        <text>Hydrolysis of (1-&gt;3)-beta-D-glucosidic linkages in (1-&gt;3)-beta-D-glucans.</text>
        <dbReference type="EC" id="3.2.1.39"/>
    </reaction>
</comment>
<comment type="similarity">
    <text evidence="2">Belongs to the glycosyl hydrolase 81 family.</text>
</comment>
<dbReference type="InterPro" id="IPR008979">
    <property type="entry name" value="Galactose-bd-like_sf"/>
</dbReference>
<evidence type="ECO:0000256" key="1">
    <source>
        <dbReference type="ARBA" id="ARBA00000382"/>
    </source>
</evidence>
<dbReference type="PANTHER" id="PTHR31983">
    <property type="entry name" value="ENDO-1,3(4)-BETA-GLUCANASE 1"/>
    <property type="match status" value="1"/>
</dbReference>
<dbReference type="InterPro" id="IPR025965">
    <property type="entry name" value="FlgD/Vpr_Ig-like"/>
</dbReference>
<feature type="domain" description="PKD" evidence="11">
    <location>
        <begin position="752"/>
        <end position="838"/>
    </location>
</feature>
<dbReference type="InterPro" id="IPR026444">
    <property type="entry name" value="Secre_tail"/>
</dbReference>
<dbReference type="NCBIfam" id="TIGR04183">
    <property type="entry name" value="Por_Secre_tail"/>
    <property type="match status" value="1"/>
</dbReference>
<dbReference type="Gene3D" id="2.60.40.10">
    <property type="entry name" value="Immunoglobulins"/>
    <property type="match status" value="1"/>
</dbReference>
<sequence length="1100" mass="119842">MRPWSFSRLLLLALVTLVARPTFGATVNVGYGSYSTTLPSGAVGPQNSSNQNVSPKIAATFAQPVQTNDFWSSLIYPFYGSAHSNVLYAHPLMVKAIGTGLQIGHTSTPTYAASDYLYPWSLQLTVGVAGLSSSQTKTLGYGDWTATAQWSDASRTMEATFGHGLPFVFFKVTGANAVVTPEGAFTTWYNQSGTLGLTIQGRHYGIFAPTGSTWTGTGPLQSSLNGQTYLSIALLPDNQPATLQLFRKHAYAFVTDSRVQWQYDEAAATVNTTYSYVTVLKESNGTSVNQTMTALYRHQWLHTSDPLTSYSYQSPNGQMKLYEGSAFTTSLPFSGVLPALPDRGDYNRAELLAQVQAVAAEVLPVGPTYENGKAIARFAHLVHIADQLGATTERDHFLAEIKTRLENWFTAGGSQQYVYNDTWDVLTGYPSGYGADNQINDHHFHSAYAILGAATVAQYDSVWASQAHWGGMVNLLIGDGNNWERTDTRFPFLRSHDAYAGHSWAAGHGDFGDGNNQESSSESMNFATAAILWGQATGQTDIRDLGVYLHATEKSAVEQYWFDVDNAVFPASYAHVAIGMVWGGKGVHSTWFGANPEFIHGINILPVNGGSLYLGHHPDHVLANYAEIVAERGGQPIIWQDLLWEYLALADPNLALSHYFANSNYTPFDGESRAHTLHWLFNLKKMGRVETTIRADVPTYAVFRDPGGYLTYVAYNAGAADRLVTFTDGYSFTVGPRQTRSHSTSPVNPEAPVVLLLTNKTSGKAPLTIQFTGHQSFDPNGRPLTFAWSFEGVGTSHAADTTVAFTAVGDHWVHLTVTNSIALASRESVLVTVLPNGTPYFGTPAAMPGRIQAENYDLGGEGRAYHDVNSNNIGLAYRPSEGVDLEGAAGGGYDVYWIVAGEWLEYTFSVAQTGYYDIVPYVATVPGFGNFVLSVDNVDVSGKRAVTSTGGWQFWTAKRVERVLLTAGTHVLRFDFDSDSDKTGWLFSLNYIDVEFVSPAGVEDGITPRAFGLSRAYPNPFHPRTTIEYVLPAEGPVRLAVYDASGRQVRVLADSRMRAGKHMAAWDGRDDGGKLLASGVYFVRFEAAGMKQVGKLVLFK</sequence>
<dbReference type="GO" id="GO:0042973">
    <property type="term" value="F:glucan endo-1,3-beta-D-glucosidase activity"/>
    <property type="evidence" value="ECO:0007669"/>
    <property type="project" value="UniProtKB-EC"/>
</dbReference>
<dbReference type="EMBL" id="JACRIW010000042">
    <property type="protein sequence ID" value="MBI5169144.1"/>
    <property type="molecule type" value="Genomic_DNA"/>
</dbReference>
<dbReference type="Pfam" id="PF03422">
    <property type="entry name" value="CBM_6"/>
    <property type="match status" value="1"/>
</dbReference>
<comment type="caution">
    <text evidence="13">The sequence shown here is derived from an EMBL/GenBank/DDBJ whole genome shotgun (WGS) entry which is preliminary data.</text>
</comment>
<dbReference type="CDD" id="cd04080">
    <property type="entry name" value="CBM6_cellulase-like"/>
    <property type="match status" value="1"/>
</dbReference>
<dbReference type="Pfam" id="PF13860">
    <property type="entry name" value="FlgD_ig"/>
    <property type="match status" value="1"/>
</dbReference>
<reference evidence="13" key="1">
    <citation type="submission" date="2020-07" db="EMBL/GenBank/DDBJ databases">
        <title>Huge and variable diversity of episymbiotic CPR bacteria and DPANN archaea in groundwater ecosystems.</title>
        <authorList>
            <person name="He C.Y."/>
            <person name="Keren R."/>
            <person name="Whittaker M."/>
            <person name="Farag I.F."/>
            <person name="Doudna J."/>
            <person name="Cate J.H.D."/>
            <person name="Banfield J.F."/>
        </authorList>
    </citation>
    <scope>NUCLEOTIDE SEQUENCE</scope>
    <source>
        <strain evidence="13">NC_groundwater_1813_Pr3_B-0.1um_71_17</strain>
    </source>
</reference>
<keyword evidence="5" id="KW-0378">Hydrolase</keyword>
<accession>A0A933SB94</accession>
<dbReference type="SMART" id="SM00089">
    <property type="entry name" value="PKD"/>
    <property type="match status" value="1"/>
</dbReference>
<evidence type="ECO:0000256" key="4">
    <source>
        <dbReference type="ARBA" id="ARBA00022729"/>
    </source>
</evidence>
<evidence type="ECO:0000313" key="13">
    <source>
        <dbReference type="EMBL" id="MBI5169144.1"/>
    </source>
</evidence>
<evidence type="ECO:0000259" key="12">
    <source>
        <dbReference type="PROSITE" id="PS51175"/>
    </source>
</evidence>
<dbReference type="InterPro" id="IPR005200">
    <property type="entry name" value="Endo-beta-glucanase"/>
</dbReference>
<keyword evidence="6" id="KW-0119">Carbohydrate metabolism</keyword>
<dbReference type="CDD" id="cd00146">
    <property type="entry name" value="PKD"/>
    <property type="match status" value="1"/>
</dbReference>
<evidence type="ECO:0000256" key="8">
    <source>
        <dbReference type="ARBA" id="ARBA00023316"/>
    </source>
</evidence>
<keyword evidence="8" id="KW-0961">Cell wall biogenesis/degradation</keyword>
<dbReference type="InterPro" id="IPR000601">
    <property type="entry name" value="PKD_dom"/>
</dbReference>
<dbReference type="GO" id="GO:0030246">
    <property type="term" value="F:carbohydrate binding"/>
    <property type="evidence" value="ECO:0007669"/>
    <property type="project" value="InterPro"/>
</dbReference>
<evidence type="ECO:0000256" key="6">
    <source>
        <dbReference type="ARBA" id="ARBA00023277"/>
    </source>
</evidence>
<evidence type="ECO:0000256" key="2">
    <source>
        <dbReference type="ARBA" id="ARBA00010730"/>
    </source>
</evidence>
<evidence type="ECO:0000256" key="5">
    <source>
        <dbReference type="ARBA" id="ARBA00022801"/>
    </source>
</evidence>
<dbReference type="InterPro" id="IPR013783">
    <property type="entry name" value="Ig-like_fold"/>
</dbReference>
<dbReference type="GO" id="GO:0000272">
    <property type="term" value="P:polysaccharide catabolic process"/>
    <property type="evidence" value="ECO:0007669"/>
    <property type="project" value="UniProtKB-KW"/>
</dbReference>
<name>A0A933SB94_UNCEI</name>
<dbReference type="SUPFAM" id="SSF49299">
    <property type="entry name" value="PKD domain"/>
    <property type="match status" value="1"/>
</dbReference>
<dbReference type="InterPro" id="IPR006584">
    <property type="entry name" value="Cellulose-bd_IV"/>
</dbReference>
<dbReference type="Gene3D" id="2.60.40.4070">
    <property type="match status" value="1"/>
</dbReference>
<dbReference type="AlphaFoldDB" id="A0A933SB94"/>
<dbReference type="Pfam" id="PF17652">
    <property type="entry name" value="Glyco_hydro81C"/>
    <property type="match status" value="1"/>
</dbReference>
<dbReference type="Proteomes" id="UP000696931">
    <property type="component" value="Unassembled WGS sequence"/>
</dbReference>
<feature type="domain" description="CBM6" evidence="12">
    <location>
        <begin position="849"/>
        <end position="995"/>
    </location>
</feature>
<dbReference type="PROSITE" id="PS52008">
    <property type="entry name" value="GH81"/>
    <property type="match status" value="1"/>
</dbReference>
<dbReference type="Pfam" id="PF18911">
    <property type="entry name" value="PKD_4"/>
    <property type="match status" value="1"/>
</dbReference>
<dbReference type="SMART" id="SM00606">
    <property type="entry name" value="CBD_IV"/>
    <property type="match status" value="1"/>
</dbReference>
<gene>
    <name evidence="13" type="ORF">HZA61_06625</name>
</gene>
<dbReference type="GO" id="GO:0052861">
    <property type="term" value="F:endo-1,3(4)-beta-glucanase activity"/>
    <property type="evidence" value="ECO:0007669"/>
    <property type="project" value="InterPro"/>
</dbReference>
<dbReference type="Gene3D" id="2.60.120.260">
    <property type="entry name" value="Galactose-binding domain-like"/>
    <property type="match status" value="1"/>
</dbReference>
<dbReference type="SUPFAM" id="SSF49785">
    <property type="entry name" value="Galactose-binding domain-like"/>
    <property type="match status" value="1"/>
</dbReference>
<dbReference type="GO" id="GO:0071555">
    <property type="term" value="P:cell wall organization"/>
    <property type="evidence" value="ECO:0007669"/>
    <property type="project" value="UniProtKB-KW"/>
</dbReference>
<dbReference type="InterPro" id="IPR022409">
    <property type="entry name" value="PKD/Chitinase_dom"/>
</dbReference>
<dbReference type="InterPro" id="IPR040720">
    <property type="entry name" value="GH81_C"/>
</dbReference>
<evidence type="ECO:0000256" key="7">
    <source>
        <dbReference type="ARBA" id="ARBA00023295"/>
    </source>
</evidence>
<protein>
    <recommendedName>
        <fullName evidence="3">glucan endo-1,3-beta-D-glucosidase</fullName>
        <ecNumber evidence="3">3.2.1.39</ecNumber>
    </recommendedName>
</protein>
<evidence type="ECO:0000256" key="3">
    <source>
        <dbReference type="ARBA" id="ARBA00012780"/>
    </source>
</evidence>
<evidence type="ECO:0000259" key="11">
    <source>
        <dbReference type="PROSITE" id="PS50093"/>
    </source>
</evidence>